<dbReference type="AlphaFoldDB" id="A0A6A6YMP8"/>
<dbReference type="Proteomes" id="UP000504636">
    <property type="component" value="Unplaced"/>
</dbReference>
<keyword evidence="2" id="KW-1185">Reference proteome</keyword>
<protein>
    <submittedName>
        <fullName evidence="1 3">Uncharacterized protein</fullName>
    </submittedName>
</protein>
<evidence type="ECO:0000313" key="2">
    <source>
        <dbReference type="Proteomes" id="UP000504636"/>
    </source>
</evidence>
<dbReference type="GeneID" id="54456455"/>
<accession>A0A6A6YMP8</accession>
<proteinExistence type="predicted"/>
<evidence type="ECO:0000313" key="1">
    <source>
        <dbReference type="EMBL" id="KAF2809274.1"/>
    </source>
</evidence>
<reference evidence="1 3" key="1">
    <citation type="journal article" date="2020" name="Stud. Mycol.">
        <title>101 Dothideomycetes genomes: a test case for predicting lifestyles and emergence of pathogens.</title>
        <authorList>
            <person name="Haridas S."/>
            <person name="Albert R."/>
            <person name="Binder M."/>
            <person name="Bloem J."/>
            <person name="Labutti K."/>
            <person name="Salamov A."/>
            <person name="Andreopoulos B."/>
            <person name="Baker S."/>
            <person name="Barry K."/>
            <person name="Bills G."/>
            <person name="Bluhm B."/>
            <person name="Cannon C."/>
            <person name="Castanera R."/>
            <person name="Culley D."/>
            <person name="Daum C."/>
            <person name="Ezra D."/>
            <person name="Gonzalez J."/>
            <person name="Henrissat B."/>
            <person name="Kuo A."/>
            <person name="Liang C."/>
            <person name="Lipzen A."/>
            <person name="Lutzoni F."/>
            <person name="Magnuson J."/>
            <person name="Mondo S."/>
            <person name="Nolan M."/>
            <person name="Ohm R."/>
            <person name="Pangilinan J."/>
            <person name="Park H.-J."/>
            <person name="Ramirez L."/>
            <person name="Alfaro M."/>
            <person name="Sun H."/>
            <person name="Tritt A."/>
            <person name="Yoshinaga Y."/>
            <person name="Zwiers L.-H."/>
            <person name="Turgeon B."/>
            <person name="Goodwin S."/>
            <person name="Spatafora J."/>
            <person name="Crous P."/>
            <person name="Grigoriev I."/>
        </authorList>
    </citation>
    <scope>NUCLEOTIDE SEQUENCE</scope>
    <source>
        <strain evidence="1 3">CBS 304.34</strain>
    </source>
</reference>
<dbReference type="OrthoDB" id="5302289at2759"/>
<dbReference type="EMBL" id="MU003701">
    <property type="protein sequence ID" value="KAF2809274.1"/>
    <property type="molecule type" value="Genomic_DNA"/>
</dbReference>
<dbReference type="RefSeq" id="XP_033576238.1">
    <property type="nucleotide sequence ID" value="XM_033715562.1"/>
</dbReference>
<name>A0A6A6YMP8_9PEZI</name>
<reference evidence="3" key="3">
    <citation type="submission" date="2025-04" db="UniProtKB">
        <authorList>
            <consortium name="RefSeq"/>
        </authorList>
    </citation>
    <scope>IDENTIFICATION</scope>
    <source>
        <strain evidence="3">CBS 304.34</strain>
    </source>
</reference>
<evidence type="ECO:0000313" key="3">
    <source>
        <dbReference type="RefSeq" id="XP_033576238.1"/>
    </source>
</evidence>
<gene>
    <name evidence="1 3" type="ORF">BDZ99DRAFT_388272</name>
</gene>
<reference evidence="3" key="2">
    <citation type="submission" date="2020-04" db="EMBL/GenBank/DDBJ databases">
        <authorList>
            <consortium name="NCBI Genome Project"/>
        </authorList>
    </citation>
    <scope>NUCLEOTIDE SEQUENCE</scope>
    <source>
        <strain evidence="3">CBS 304.34</strain>
    </source>
</reference>
<sequence>MGGNAEIVDGYGYLTVQRALDIARNSEGGVDPLISRFLEKAILDLWARLHAQPNTYILSKDEFALFNYFRARFQSSDIAQRAVKRFWDHYEGDPNSVDLSD</sequence>
<organism evidence="1">
    <name type="scientific">Mytilinidion resinicola</name>
    <dbReference type="NCBI Taxonomy" id="574789"/>
    <lineage>
        <taxon>Eukaryota</taxon>
        <taxon>Fungi</taxon>
        <taxon>Dikarya</taxon>
        <taxon>Ascomycota</taxon>
        <taxon>Pezizomycotina</taxon>
        <taxon>Dothideomycetes</taxon>
        <taxon>Pleosporomycetidae</taxon>
        <taxon>Mytilinidiales</taxon>
        <taxon>Mytilinidiaceae</taxon>
        <taxon>Mytilinidion</taxon>
    </lineage>
</organism>